<evidence type="ECO:0000313" key="2">
    <source>
        <dbReference type="Proteomes" id="UP000299102"/>
    </source>
</evidence>
<accession>A0A4C1TPT7</accession>
<dbReference type="Proteomes" id="UP000299102">
    <property type="component" value="Unassembled WGS sequence"/>
</dbReference>
<proteinExistence type="predicted"/>
<evidence type="ECO:0000313" key="1">
    <source>
        <dbReference type="EMBL" id="GBP15979.1"/>
    </source>
</evidence>
<dbReference type="EMBL" id="BGZK01000075">
    <property type="protein sequence ID" value="GBP15979.1"/>
    <property type="molecule type" value="Genomic_DNA"/>
</dbReference>
<name>A0A4C1TPT7_EUMVA</name>
<keyword evidence="2" id="KW-1185">Reference proteome</keyword>
<reference evidence="1 2" key="1">
    <citation type="journal article" date="2019" name="Commun. Biol.">
        <title>The bagworm genome reveals a unique fibroin gene that provides high tensile strength.</title>
        <authorList>
            <person name="Kono N."/>
            <person name="Nakamura H."/>
            <person name="Ohtoshi R."/>
            <person name="Tomita M."/>
            <person name="Numata K."/>
            <person name="Arakawa K."/>
        </authorList>
    </citation>
    <scope>NUCLEOTIDE SEQUENCE [LARGE SCALE GENOMIC DNA]</scope>
</reference>
<dbReference type="OrthoDB" id="10017160at2759"/>
<gene>
    <name evidence="1" type="ORF">EVAR_12558_1</name>
</gene>
<protein>
    <submittedName>
        <fullName evidence="1">Uncharacterized protein</fullName>
    </submittedName>
</protein>
<dbReference type="AlphaFoldDB" id="A0A4C1TPT7"/>
<organism evidence="1 2">
    <name type="scientific">Eumeta variegata</name>
    <name type="common">Bagworm moth</name>
    <name type="synonym">Eumeta japonica</name>
    <dbReference type="NCBI Taxonomy" id="151549"/>
    <lineage>
        <taxon>Eukaryota</taxon>
        <taxon>Metazoa</taxon>
        <taxon>Ecdysozoa</taxon>
        <taxon>Arthropoda</taxon>
        <taxon>Hexapoda</taxon>
        <taxon>Insecta</taxon>
        <taxon>Pterygota</taxon>
        <taxon>Neoptera</taxon>
        <taxon>Endopterygota</taxon>
        <taxon>Lepidoptera</taxon>
        <taxon>Glossata</taxon>
        <taxon>Ditrysia</taxon>
        <taxon>Tineoidea</taxon>
        <taxon>Psychidae</taxon>
        <taxon>Oiketicinae</taxon>
        <taxon>Eumeta</taxon>
    </lineage>
</organism>
<sequence length="122" mass="14076">MPPTSSLAFSTHRRCNYARKRTVSRATRGNLFTCPPRAGELLVCRRCIQSTVCISGIKLRLAFYNEAPSFATFYNRLNEFKPGRTNLTEYLREGRPSMETTEHISAVRLLKETDKRVIYQQI</sequence>
<comment type="caution">
    <text evidence="1">The sequence shown here is derived from an EMBL/GenBank/DDBJ whole genome shotgun (WGS) entry which is preliminary data.</text>
</comment>